<evidence type="ECO:0000256" key="1">
    <source>
        <dbReference type="SAM" id="Phobius"/>
    </source>
</evidence>
<proteinExistence type="predicted"/>
<sequence length="347" mass="39861">MVLKNAKAKEVLIEWGLLSITSFFFYDVVWIITSDWALSALGDCLFFIADFLYCACLSGLIIWTSASIVRLNYFSQTSYKRQLLLSITILFCNVAIAIISENLYDLLVPAPYDSFEEGLLIVCFIATFSSLAHSTQYYSRLISMQGEQNLATRKKILKMQLDPHFVFNSLNNLAGIIHENPDDAETFTIRLSRIYRYIIRSIEHDLVSIHDSLKFASDYVALLDIRFPERIILQTDPCLERIEDEGIPTLSLQLLIENAVKHNMPEDKGKLSISIFRQGNYLIVRNSLRHPGNKNSIPSFGIGLDNLYERYRVQCEQVPTIRKTDTFYEVQLPLIRIKNEALTDYRG</sequence>
<feature type="transmembrane region" description="Helical" evidence="1">
    <location>
        <begin position="45"/>
        <end position="71"/>
    </location>
</feature>
<dbReference type="GO" id="GO:0016020">
    <property type="term" value="C:membrane"/>
    <property type="evidence" value="ECO:0007669"/>
    <property type="project" value="InterPro"/>
</dbReference>
<dbReference type="InterPro" id="IPR010559">
    <property type="entry name" value="Sig_transdc_His_kin_internal"/>
</dbReference>
<keyword evidence="1" id="KW-0812">Transmembrane</keyword>
<dbReference type="EMBL" id="GL945017">
    <property type="protein sequence ID" value="EGN56027.1"/>
    <property type="molecule type" value="Genomic_DNA"/>
</dbReference>
<dbReference type="GO" id="GO:0000155">
    <property type="term" value="F:phosphorelay sensor kinase activity"/>
    <property type="evidence" value="ECO:0007669"/>
    <property type="project" value="InterPro"/>
</dbReference>
<evidence type="ECO:0000313" key="4">
    <source>
        <dbReference type="Proteomes" id="UP000002772"/>
    </source>
</evidence>
<feature type="transmembrane region" description="Helical" evidence="1">
    <location>
        <begin position="83"/>
        <end position="99"/>
    </location>
</feature>
<feature type="transmembrane region" description="Helical" evidence="1">
    <location>
        <begin position="12"/>
        <end position="33"/>
    </location>
</feature>
<protein>
    <recommendedName>
        <fullName evidence="2">Signal transduction histidine kinase internal region domain-containing protein</fullName>
    </recommendedName>
</protein>
<name>F8NCD7_9BACT</name>
<keyword evidence="4" id="KW-1185">Reference proteome</keyword>
<dbReference type="eggNOG" id="COG2972">
    <property type="taxonomic scope" value="Bacteria"/>
</dbReference>
<reference evidence="4" key="1">
    <citation type="journal article" date="2011" name="Stand. Genomic Sci.">
        <title>Non-contiguous finished genome sequence of the opportunistic oral pathogen Prevotella multisaccharivorax type strain (PPPA20).</title>
        <authorList>
            <person name="Pati A."/>
            <person name="Gronow S."/>
            <person name="Lu M."/>
            <person name="Lapidus A."/>
            <person name="Nolan M."/>
            <person name="Lucas S."/>
            <person name="Hammon N."/>
            <person name="Deshpande S."/>
            <person name="Cheng J.F."/>
            <person name="Tapia R."/>
            <person name="Han C."/>
            <person name="Goodwin L."/>
            <person name="Pitluck S."/>
            <person name="Liolios K."/>
            <person name="Pagani I."/>
            <person name="Mavromatis K."/>
            <person name="Mikhailova N."/>
            <person name="Huntemann M."/>
            <person name="Chen A."/>
            <person name="Palaniappan K."/>
            <person name="Land M."/>
            <person name="Hauser L."/>
            <person name="Detter J.C."/>
            <person name="Brambilla E.M."/>
            <person name="Rohde M."/>
            <person name="Goker M."/>
            <person name="Woyke T."/>
            <person name="Bristow J."/>
            <person name="Eisen J.A."/>
            <person name="Markowitz V."/>
            <person name="Hugenholtz P."/>
            <person name="Kyrpides N.C."/>
            <person name="Klenk H.P."/>
            <person name="Ivanova N."/>
        </authorList>
    </citation>
    <scope>NUCLEOTIDE SEQUENCE [LARGE SCALE GENOMIC DNA]</scope>
    <source>
        <strain evidence="4">DSM 17128</strain>
    </source>
</reference>
<keyword evidence="1" id="KW-1133">Transmembrane helix</keyword>
<dbReference type="PANTHER" id="PTHR34220">
    <property type="entry name" value="SENSOR HISTIDINE KINASE YPDA"/>
    <property type="match status" value="1"/>
</dbReference>
<evidence type="ECO:0000259" key="2">
    <source>
        <dbReference type="Pfam" id="PF06580"/>
    </source>
</evidence>
<dbReference type="PANTHER" id="PTHR34220:SF7">
    <property type="entry name" value="SENSOR HISTIDINE KINASE YPDA"/>
    <property type="match status" value="1"/>
</dbReference>
<evidence type="ECO:0000313" key="3">
    <source>
        <dbReference type="EMBL" id="EGN56027.1"/>
    </source>
</evidence>
<gene>
    <name evidence="3" type="ORF">Premu_0550</name>
</gene>
<organism evidence="3 4">
    <name type="scientific">Hallella multisaccharivorax DSM 17128</name>
    <dbReference type="NCBI Taxonomy" id="688246"/>
    <lineage>
        <taxon>Bacteria</taxon>
        <taxon>Pseudomonadati</taxon>
        <taxon>Bacteroidota</taxon>
        <taxon>Bacteroidia</taxon>
        <taxon>Bacteroidales</taxon>
        <taxon>Prevotellaceae</taxon>
        <taxon>Hallella</taxon>
    </lineage>
</organism>
<dbReference type="Proteomes" id="UP000002772">
    <property type="component" value="Unassembled WGS sequence"/>
</dbReference>
<feature type="domain" description="Signal transduction histidine kinase internal region" evidence="2">
    <location>
        <begin position="155"/>
        <end position="231"/>
    </location>
</feature>
<keyword evidence="1" id="KW-0472">Membrane</keyword>
<dbReference type="InterPro" id="IPR050640">
    <property type="entry name" value="Bact_2-comp_sensor_kinase"/>
</dbReference>
<feature type="transmembrane region" description="Helical" evidence="1">
    <location>
        <begin position="119"/>
        <end position="138"/>
    </location>
</feature>
<accession>F8NCD7</accession>
<dbReference type="HOGENOM" id="CLU_1553888_0_0_10"/>
<dbReference type="Pfam" id="PF06580">
    <property type="entry name" value="His_kinase"/>
    <property type="match status" value="1"/>
</dbReference>
<dbReference type="STRING" id="688246.Premu_0550"/>
<dbReference type="AlphaFoldDB" id="F8NCD7"/>